<evidence type="ECO:0000313" key="4">
    <source>
        <dbReference type="EMBL" id="KAK1323332.1"/>
    </source>
</evidence>
<dbReference type="AlphaFoldDB" id="A0AAV9FFA1"/>
<dbReference type="Pfam" id="PF01535">
    <property type="entry name" value="PPR"/>
    <property type="match status" value="8"/>
</dbReference>
<feature type="repeat" description="PPR" evidence="2">
    <location>
        <begin position="200"/>
        <end position="234"/>
    </location>
</feature>
<feature type="repeat" description="PPR" evidence="2">
    <location>
        <begin position="69"/>
        <end position="99"/>
    </location>
</feature>
<dbReference type="SUPFAM" id="SSF48452">
    <property type="entry name" value="TPR-like"/>
    <property type="match status" value="1"/>
</dbReference>
<feature type="repeat" description="PPR" evidence="2">
    <location>
        <begin position="301"/>
        <end position="336"/>
    </location>
</feature>
<dbReference type="Pfam" id="PF14432">
    <property type="entry name" value="DYW_deaminase"/>
    <property type="match status" value="1"/>
</dbReference>
<protein>
    <submittedName>
        <fullName evidence="4">Pentatricopeptide repeat-containing protein</fullName>
    </submittedName>
</protein>
<dbReference type="Gene3D" id="1.25.40.10">
    <property type="entry name" value="Tetratricopeptide repeat domain"/>
    <property type="match status" value="4"/>
</dbReference>
<name>A0AAV9FFA1_ACOCL</name>
<evidence type="ECO:0000313" key="5">
    <source>
        <dbReference type="Proteomes" id="UP001180020"/>
    </source>
</evidence>
<dbReference type="InterPro" id="IPR011990">
    <property type="entry name" value="TPR-like_helical_dom_sf"/>
</dbReference>
<dbReference type="FunFam" id="1.25.40.10:FF:000366">
    <property type="entry name" value="Pentatricopeptide (PPR) repeat-containing protein"/>
    <property type="match status" value="1"/>
</dbReference>
<feature type="repeat" description="PPR" evidence="2">
    <location>
        <begin position="404"/>
        <end position="438"/>
    </location>
</feature>
<gene>
    <name evidence="4" type="primary">PCMP-H79</name>
    <name evidence="4" type="ORF">QJS10_CPA02g00054</name>
</gene>
<evidence type="ECO:0000256" key="2">
    <source>
        <dbReference type="PROSITE-ProRule" id="PRU00708"/>
    </source>
</evidence>
<evidence type="ECO:0000259" key="3">
    <source>
        <dbReference type="Pfam" id="PF14432"/>
    </source>
</evidence>
<feature type="domain" description="DYW" evidence="3">
    <location>
        <begin position="614"/>
        <end position="707"/>
    </location>
</feature>
<proteinExistence type="predicted"/>
<dbReference type="Pfam" id="PF20431">
    <property type="entry name" value="E_motif"/>
    <property type="match status" value="1"/>
</dbReference>
<dbReference type="GO" id="GO:0008270">
    <property type="term" value="F:zinc ion binding"/>
    <property type="evidence" value="ECO:0007669"/>
    <property type="project" value="InterPro"/>
</dbReference>
<dbReference type="Proteomes" id="UP001180020">
    <property type="component" value="Unassembled WGS sequence"/>
</dbReference>
<dbReference type="FunFam" id="1.25.40.10:FF:000031">
    <property type="entry name" value="Pentatricopeptide repeat-containing protein mitochondrial"/>
    <property type="match status" value="1"/>
</dbReference>
<dbReference type="InterPro" id="IPR032867">
    <property type="entry name" value="DYW_dom"/>
</dbReference>
<reference evidence="4" key="2">
    <citation type="submission" date="2023-06" db="EMBL/GenBank/DDBJ databases">
        <authorList>
            <person name="Ma L."/>
            <person name="Liu K.-W."/>
            <person name="Li Z."/>
            <person name="Hsiao Y.-Y."/>
            <person name="Qi Y."/>
            <person name="Fu T."/>
            <person name="Tang G."/>
            <person name="Zhang D."/>
            <person name="Sun W.-H."/>
            <person name="Liu D.-K."/>
            <person name="Li Y."/>
            <person name="Chen G.-Z."/>
            <person name="Liu X.-D."/>
            <person name="Liao X.-Y."/>
            <person name="Jiang Y.-T."/>
            <person name="Yu X."/>
            <person name="Hao Y."/>
            <person name="Huang J."/>
            <person name="Zhao X.-W."/>
            <person name="Ke S."/>
            <person name="Chen Y.-Y."/>
            <person name="Wu W.-L."/>
            <person name="Hsu J.-L."/>
            <person name="Lin Y.-F."/>
            <person name="Huang M.-D."/>
            <person name="Li C.-Y."/>
            <person name="Huang L."/>
            <person name="Wang Z.-W."/>
            <person name="Zhao X."/>
            <person name="Zhong W.-Y."/>
            <person name="Peng D.-H."/>
            <person name="Ahmad S."/>
            <person name="Lan S."/>
            <person name="Zhang J.-S."/>
            <person name="Tsai W.-C."/>
            <person name="Van De Peer Y."/>
            <person name="Liu Z.-J."/>
        </authorList>
    </citation>
    <scope>NUCLEOTIDE SEQUENCE</scope>
    <source>
        <strain evidence="4">CP</strain>
        <tissue evidence="4">Leaves</tissue>
    </source>
</reference>
<feature type="repeat" description="PPR" evidence="2">
    <location>
        <begin position="541"/>
        <end position="575"/>
    </location>
</feature>
<dbReference type="PANTHER" id="PTHR47926">
    <property type="entry name" value="PENTATRICOPEPTIDE REPEAT-CONTAINING PROTEIN"/>
    <property type="match status" value="1"/>
</dbReference>
<dbReference type="InterPro" id="IPR002885">
    <property type="entry name" value="PPR_rpt"/>
</dbReference>
<feature type="repeat" description="PPR" evidence="2">
    <location>
        <begin position="100"/>
        <end position="134"/>
    </location>
</feature>
<dbReference type="GO" id="GO:0003723">
    <property type="term" value="F:RNA binding"/>
    <property type="evidence" value="ECO:0007669"/>
    <property type="project" value="InterPro"/>
</dbReference>
<dbReference type="InterPro" id="IPR046960">
    <property type="entry name" value="PPR_At4g14850-like_plant"/>
</dbReference>
<dbReference type="PROSITE" id="PS51375">
    <property type="entry name" value="PPR"/>
    <property type="match status" value="6"/>
</dbReference>
<comment type="caution">
    <text evidence="4">The sequence shown here is derived from an EMBL/GenBank/DDBJ whole genome shotgun (WGS) entry which is preliminary data.</text>
</comment>
<organism evidence="4 5">
    <name type="scientific">Acorus calamus</name>
    <name type="common">Sweet flag</name>
    <dbReference type="NCBI Taxonomy" id="4465"/>
    <lineage>
        <taxon>Eukaryota</taxon>
        <taxon>Viridiplantae</taxon>
        <taxon>Streptophyta</taxon>
        <taxon>Embryophyta</taxon>
        <taxon>Tracheophyta</taxon>
        <taxon>Spermatophyta</taxon>
        <taxon>Magnoliopsida</taxon>
        <taxon>Liliopsida</taxon>
        <taxon>Acoraceae</taxon>
        <taxon>Acorus</taxon>
    </lineage>
</organism>
<dbReference type="FunFam" id="1.25.40.10:FF:000351">
    <property type="entry name" value="Pentatricopeptide repeat-containing protein"/>
    <property type="match status" value="1"/>
</dbReference>
<dbReference type="FunFam" id="1.25.40.10:FF:000442">
    <property type="entry name" value="Pentatricopeptide repeat-containing protein At3g49710"/>
    <property type="match status" value="1"/>
</dbReference>
<evidence type="ECO:0000256" key="1">
    <source>
        <dbReference type="ARBA" id="ARBA00022737"/>
    </source>
</evidence>
<dbReference type="Pfam" id="PF13041">
    <property type="entry name" value="PPR_2"/>
    <property type="match status" value="1"/>
</dbReference>
<reference evidence="4" key="1">
    <citation type="journal article" date="2023" name="Nat. Commun.">
        <title>Diploid and tetraploid genomes of Acorus and the evolution of monocots.</title>
        <authorList>
            <person name="Ma L."/>
            <person name="Liu K.W."/>
            <person name="Li Z."/>
            <person name="Hsiao Y.Y."/>
            <person name="Qi Y."/>
            <person name="Fu T."/>
            <person name="Tang G.D."/>
            <person name="Zhang D."/>
            <person name="Sun W.H."/>
            <person name="Liu D.K."/>
            <person name="Li Y."/>
            <person name="Chen G.Z."/>
            <person name="Liu X.D."/>
            <person name="Liao X.Y."/>
            <person name="Jiang Y.T."/>
            <person name="Yu X."/>
            <person name="Hao Y."/>
            <person name="Huang J."/>
            <person name="Zhao X.W."/>
            <person name="Ke S."/>
            <person name="Chen Y.Y."/>
            <person name="Wu W.L."/>
            <person name="Hsu J.L."/>
            <person name="Lin Y.F."/>
            <person name="Huang M.D."/>
            <person name="Li C.Y."/>
            <person name="Huang L."/>
            <person name="Wang Z.W."/>
            <person name="Zhao X."/>
            <person name="Zhong W.Y."/>
            <person name="Peng D.H."/>
            <person name="Ahmad S."/>
            <person name="Lan S."/>
            <person name="Zhang J.S."/>
            <person name="Tsai W.C."/>
            <person name="Van de Peer Y."/>
            <person name="Liu Z.J."/>
        </authorList>
    </citation>
    <scope>NUCLEOTIDE SEQUENCE</scope>
    <source>
        <strain evidence="4">CP</strain>
    </source>
</reference>
<keyword evidence="1" id="KW-0677">Repeat</keyword>
<sequence>MTFSLQKQLCRTLKACIANADLSKAQALHALYVKAPTDTYLSNHFVLLYSRCGLLSRARRLFDEIPNPNVFSYNALLHAYVKASHFDLARDLFARIPNPDLVSYNTLLAAHASRGDASEALRTLSEMRAVGLDLDGFTLSSAVASASSAHWVVEQLHSLAISGGFDAYASVANALVSSYSKVGSLKHAARAFDEMGGLRDGVSWNCMTVAYAQHRMGPEALVSLKEMVRGGFEVEVFTFASVLTAFAGAGDLLGGTPIHAWSIKCAFERNPNVGSGLVDLYSKCGRVSESEKAFEDVPEPDLVLWNTMITGYSQNEECFEHALRCFRELQRAGLRPDDCSFVCSISVCSNLSSPLQGKQMHSLVLKSEIPVNRVTVDNALVTMYAKCGNLEDARRLFERMTHRNTVSFNSMIAAYAQHGYCFEALSVFERLLTSENTPTAITFVSVLSACAHGGKLDEGRMYFRSMKDRYGIEPEAEHYSCMIDLLGRAGQFEEAEALIRSMSFDLDAVGWSSLLGACRTHHNFTLGVRAADRLIQMDPSNCSAYVMLVNMHSSMGQWKDVAEVRRLMRDRGVRKRPGYSWIELKKEVHVFVAGDSVHPKIREIHTFLEEMMAGYVPDMRWAVAREGEEDGGEMRLGHHSEKLAVGFGLMSTGDGVPILVVKNLRICGDCHSAMKYMSAVAGREITVRDAHRFHCFRDGKCSCGDYW</sequence>
<accession>A0AAV9FFA1</accession>
<dbReference type="EMBL" id="JAUJYO010000002">
    <property type="protein sequence ID" value="KAK1323332.1"/>
    <property type="molecule type" value="Genomic_DNA"/>
</dbReference>
<keyword evidence="5" id="KW-1185">Reference proteome</keyword>
<dbReference type="GO" id="GO:0009451">
    <property type="term" value="P:RNA modification"/>
    <property type="evidence" value="ECO:0007669"/>
    <property type="project" value="InterPro"/>
</dbReference>
<dbReference type="PANTHER" id="PTHR47926:SF505">
    <property type="entry name" value="PENTATRICOPEPTIDE REPEAT (PPR) SUPERFAMILY PROTEIN"/>
    <property type="match status" value="1"/>
</dbReference>
<dbReference type="InterPro" id="IPR046848">
    <property type="entry name" value="E_motif"/>
</dbReference>
<dbReference type="NCBIfam" id="TIGR00756">
    <property type="entry name" value="PPR"/>
    <property type="match status" value="7"/>
</dbReference>